<reference evidence="3 4" key="2">
    <citation type="journal article" date="2017" name="Genome Announc.">
        <title>Draft genome sequence of Aquitalea magnusonii strain H3, a plant growth-promoting bacterium of duckweed Lemna minor.</title>
        <authorList>
            <person name="Ishizawa H."/>
            <person name="Kuroda M."/>
            <person name="Ike M."/>
        </authorList>
    </citation>
    <scope>NUCLEOTIDE SEQUENCE [LARGE SCALE GENOMIC DNA]</scope>
    <source>
        <strain evidence="3 4">H3</strain>
    </source>
</reference>
<evidence type="ECO:0000313" key="3">
    <source>
        <dbReference type="EMBL" id="BBF87881.1"/>
    </source>
</evidence>
<dbReference type="Gene3D" id="3.10.350.10">
    <property type="entry name" value="LysM domain"/>
    <property type="match status" value="1"/>
</dbReference>
<dbReference type="InterPro" id="IPR018392">
    <property type="entry name" value="LysM"/>
</dbReference>
<evidence type="ECO:0000313" key="4">
    <source>
        <dbReference type="Proteomes" id="UP000198290"/>
    </source>
</evidence>
<evidence type="ECO:0000256" key="1">
    <source>
        <dbReference type="SAM" id="SignalP"/>
    </source>
</evidence>
<dbReference type="KEGG" id="amah:DLM_4309"/>
<accession>A0A3G9GQJ7</accession>
<dbReference type="Proteomes" id="UP000198290">
    <property type="component" value="Chromosome"/>
</dbReference>
<dbReference type="SUPFAM" id="SSF54106">
    <property type="entry name" value="LysM domain"/>
    <property type="match status" value="1"/>
</dbReference>
<dbReference type="PANTHER" id="PTHR34700">
    <property type="entry name" value="POTASSIUM BINDING PROTEIN KBP"/>
    <property type="match status" value="1"/>
</dbReference>
<feature type="signal peptide" evidence="1">
    <location>
        <begin position="1"/>
        <end position="20"/>
    </location>
</feature>
<dbReference type="SMART" id="SM00257">
    <property type="entry name" value="LysM"/>
    <property type="match status" value="1"/>
</dbReference>
<dbReference type="RefSeq" id="WP_089082844.1">
    <property type="nucleotide sequence ID" value="NZ_AP018823.1"/>
</dbReference>
<evidence type="ECO:0000259" key="2">
    <source>
        <dbReference type="PROSITE" id="PS51782"/>
    </source>
</evidence>
<protein>
    <recommendedName>
        <fullName evidence="2">LysM domain-containing protein</fullName>
    </recommendedName>
</protein>
<dbReference type="AlphaFoldDB" id="A0A3G9GQJ7"/>
<dbReference type="OrthoDB" id="9765158at2"/>
<reference evidence="4" key="3">
    <citation type="journal article" date="2017" name="Plant Physiol. Biochem.">
        <title>Differential oxidative and antioxidative response of duckweed Lemna minor toward plant growth promoting/inhibiting bacteria.</title>
        <authorList>
            <person name="Ishizawa H."/>
            <person name="Kuroda M."/>
            <person name="Morikawa M."/>
            <person name="Ike M."/>
        </authorList>
    </citation>
    <scope>NUCLEOTIDE SEQUENCE [LARGE SCALE GENOMIC DNA]</scope>
    <source>
        <strain evidence="4">H3</strain>
    </source>
</reference>
<sequence>MRKSIISLALALGLALPAFSDTLTIKPDAPARYTVVKGDTLWGISGRYLKSPWKWPRLWQMNKSEIKNPHWIYPGDVLVLTYVNGQPRLTLEKSGQGDVRLSPQVRMSDIDKAIASIPARAIEPFLYRPLVVNEEEFATSPRLVAGPEERLAFGTGDRVFANGVSTAGNWQIYRASKPLIDPDTKENLGFEVLYGGDAQLDKMGDEIQTMRITRVASEILVGDRLIKAPKDQFVSYVPHSPDGNIQGQIISVYDGVDGAAQYSNVVINRGKREQVEPGDVFSLFKHGKPITVITADGQKKQVLLPGQTVGKIFVYRVFDKVSYALVLDSTDAVSVGDVVAPPEGE</sequence>
<dbReference type="InterPro" id="IPR036779">
    <property type="entry name" value="LysM_dom_sf"/>
</dbReference>
<dbReference type="EMBL" id="AP018823">
    <property type="protein sequence ID" value="BBF87881.1"/>
    <property type="molecule type" value="Genomic_DNA"/>
</dbReference>
<dbReference type="Pfam" id="PF01476">
    <property type="entry name" value="LysM"/>
    <property type="match status" value="1"/>
</dbReference>
<organism evidence="3 4">
    <name type="scientific">Aquitalea magnusonii</name>
    <dbReference type="NCBI Taxonomy" id="332411"/>
    <lineage>
        <taxon>Bacteria</taxon>
        <taxon>Pseudomonadati</taxon>
        <taxon>Pseudomonadota</taxon>
        <taxon>Betaproteobacteria</taxon>
        <taxon>Neisseriales</taxon>
        <taxon>Chromobacteriaceae</taxon>
        <taxon>Aquitalea</taxon>
    </lineage>
</organism>
<feature type="chain" id="PRO_5018081646" description="LysM domain-containing protein" evidence="1">
    <location>
        <begin position="21"/>
        <end position="345"/>
    </location>
</feature>
<feature type="domain" description="LysM" evidence="2">
    <location>
        <begin position="31"/>
        <end position="80"/>
    </location>
</feature>
<proteinExistence type="predicted"/>
<dbReference type="CDD" id="cd00118">
    <property type="entry name" value="LysM"/>
    <property type="match status" value="1"/>
</dbReference>
<name>A0A3G9GQJ7_9NEIS</name>
<dbReference type="PROSITE" id="PS51782">
    <property type="entry name" value="LYSM"/>
    <property type="match status" value="1"/>
</dbReference>
<dbReference type="PANTHER" id="PTHR34700:SF4">
    <property type="entry name" value="PHAGE-LIKE ELEMENT PBSX PROTEIN XKDP"/>
    <property type="match status" value="1"/>
</dbReference>
<keyword evidence="4" id="KW-1185">Reference proteome</keyword>
<dbReference type="InterPro" id="IPR052196">
    <property type="entry name" value="Bact_Kbp"/>
</dbReference>
<keyword evidence="1" id="KW-0732">Signal</keyword>
<reference evidence="4" key="1">
    <citation type="journal article" date="2017" name="Biotechnol. Biofuels">
        <title>Evaluation of environmental bacterial communities as a factor affecting the growth of duckweed Lemna minor.</title>
        <authorList>
            <person name="Ishizawa H."/>
            <person name="Kuroda M."/>
            <person name="Morikawa M."/>
            <person name="Ike M."/>
        </authorList>
    </citation>
    <scope>NUCLEOTIDE SEQUENCE [LARGE SCALE GENOMIC DNA]</scope>
    <source>
        <strain evidence="4">H3</strain>
    </source>
</reference>
<gene>
    <name evidence="3" type="ORF">DLM_4309</name>
</gene>
<dbReference type="STRING" id="332411.VI06_08745"/>